<reference evidence="3 4" key="1">
    <citation type="submission" date="2016-11" db="EMBL/GenBank/DDBJ databases">
        <title>Complete genome sequence of Streptomyces niveus SCSIO 3406.</title>
        <authorList>
            <person name="Zhu Q."/>
            <person name="Cheng W."/>
            <person name="Song Y."/>
            <person name="Li Q."/>
            <person name="Ju J."/>
        </authorList>
    </citation>
    <scope>NUCLEOTIDE SEQUENCE [LARGE SCALE GENOMIC DNA]</scope>
    <source>
        <strain evidence="3 4">SCSIO 3406</strain>
    </source>
</reference>
<dbReference type="EMBL" id="CP018047">
    <property type="protein sequence ID" value="AQU66039.1"/>
    <property type="molecule type" value="Genomic_DNA"/>
</dbReference>
<feature type="chain" id="PRO_5013115415" description="DUF2690 domain-containing protein" evidence="2">
    <location>
        <begin position="26"/>
        <end position="175"/>
    </location>
</feature>
<name>A0A1U9QPN8_STRNV</name>
<feature type="region of interest" description="Disordered" evidence="1">
    <location>
        <begin position="32"/>
        <end position="51"/>
    </location>
</feature>
<proteinExistence type="predicted"/>
<protein>
    <recommendedName>
        <fullName evidence="5">DUF2690 domain-containing protein</fullName>
    </recommendedName>
</protein>
<dbReference type="AlphaFoldDB" id="A0A1U9QPN8"/>
<evidence type="ECO:0000256" key="2">
    <source>
        <dbReference type="SAM" id="SignalP"/>
    </source>
</evidence>
<feature type="compositionally biased region" description="Low complexity" evidence="1">
    <location>
        <begin position="32"/>
        <end position="46"/>
    </location>
</feature>
<keyword evidence="2" id="KW-0732">Signal</keyword>
<dbReference type="Proteomes" id="UP000189677">
    <property type="component" value="Chromosome"/>
</dbReference>
<feature type="signal peptide" evidence="2">
    <location>
        <begin position="1"/>
        <end position="25"/>
    </location>
</feature>
<dbReference type="KEGG" id="snw:BBN63_07040"/>
<evidence type="ECO:0000313" key="3">
    <source>
        <dbReference type="EMBL" id="AQU66039.1"/>
    </source>
</evidence>
<evidence type="ECO:0000313" key="4">
    <source>
        <dbReference type="Proteomes" id="UP000189677"/>
    </source>
</evidence>
<gene>
    <name evidence="3" type="ORF">BBN63_07040</name>
</gene>
<sequence>MRYTKRAVVAAACAFALIPAGAAVAGDGPAPAPSKSSKAAKSTAPSEAGNPASAKARVAGVCADAYQVGKTAYIDRAGAHVASVKQFYSKSCNENYGYLWVWDSFRKTSKDYDVSVGVYSYSQEDYFGTRVWTDHNGQEFWSGGADTVKDCTAAVGSLRRAGDPLAGQAASQKMC</sequence>
<evidence type="ECO:0000256" key="1">
    <source>
        <dbReference type="SAM" id="MobiDB-lite"/>
    </source>
</evidence>
<accession>A0A1U9QPN8</accession>
<dbReference type="OrthoDB" id="3693320at2"/>
<dbReference type="RefSeq" id="WP_078074568.1">
    <property type="nucleotide sequence ID" value="NZ_CP018047.1"/>
</dbReference>
<evidence type="ECO:0008006" key="5">
    <source>
        <dbReference type="Google" id="ProtNLM"/>
    </source>
</evidence>
<keyword evidence="4" id="KW-1185">Reference proteome</keyword>
<organism evidence="3 4">
    <name type="scientific">Streptomyces niveus</name>
    <name type="common">Streptomyces spheroides</name>
    <dbReference type="NCBI Taxonomy" id="193462"/>
    <lineage>
        <taxon>Bacteria</taxon>
        <taxon>Bacillati</taxon>
        <taxon>Actinomycetota</taxon>
        <taxon>Actinomycetes</taxon>
        <taxon>Kitasatosporales</taxon>
        <taxon>Streptomycetaceae</taxon>
        <taxon>Streptomyces</taxon>
    </lineage>
</organism>